<dbReference type="InterPro" id="IPR003607">
    <property type="entry name" value="HD/PDEase_dom"/>
</dbReference>
<proteinExistence type="predicted"/>
<evidence type="ECO:0000313" key="4">
    <source>
        <dbReference type="EMBL" id="ADO84074.1"/>
    </source>
</evidence>
<evidence type="ECO:0000259" key="2">
    <source>
        <dbReference type="PROSITE" id="PS50885"/>
    </source>
</evidence>
<dbReference type="PROSITE" id="PS51832">
    <property type="entry name" value="HD_GYP"/>
    <property type="match status" value="1"/>
</dbReference>
<feature type="transmembrane region" description="Helical" evidence="1">
    <location>
        <begin position="185"/>
        <end position="205"/>
    </location>
</feature>
<sequence length="496" mass="56531">MNIIRKNFIKFCLKIILGIAITMTAVSILASFLYQNLFYDYIQTNTEKEISAILDSVNLSSSILMQNNDFYDLQRMTESIGASGFIKEITIYDKNKNIIASNIIFNESDGLHTENLDNLFSGRKLKYIKSDFSSDTLVMAIPVNGSRYSIINNNDITGVIYIKSDIGSIKGLLMNLNNSFLKTEFIIVILLLLCIIGIVTFSLFIPASKLYKAAQAVSEGDYSYHVDESKGREFYPLIKEFNNMTKKIKTRDEELKLLHDKLKGHNENLEIKVNKRDMELKLTQDITIRSLAYLAETRDNETGSHIFRTQHYVETLAEYLKDNPKFSKVLTQKNIELMFKSAPLHDIGKVGISDSILLKPSGLTKEEFEIMKKHTIYGRETIEKSEKFIGNKSFLSFAKEIAYSHHEKWDGSGYPEGLSGEDIPLSARIMAISDVYDALVSKRPYKKAFTHEEAVRIILEGDGRTSPEHFDPDILSAFSKIHHKFNEIYNNHPDGE</sequence>
<evidence type="ECO:0000313" key="5">
    <source>
        <dbReference type="Proteomes" id="UP000006875"/>
    </source>
</evidence>
<keyword evidence="1" id="KW-1133">Transmembrane helix</keyword>
<reference evidence="4 5" key="1">
    <citation type="journal article" date="2010" name="Stand. Genomic Sci.">
        <title>Complete genome sequence of Ilyobacter polytropus type strain (CuHbu1).</title>
        <authorList>
            <person name="Sikorski J."/>
            <person name="Chertkov O."/>
            <person name="Lapidus A."/>
            <person name="Nolan M."/>
            <person name="Lucas S."/>
            <person name="Del Rio T.G."/>
            <person name="Tice H."/>
            <person name="Cheng J.F."/>
            <person name="Tapia R."/>
            <person name="Han C."/>
            <person name="Goodwin L."/>
            <person name="Pitluck S."/>
            <person name="Liolios K."/>
            <person name="Ivanova N."/>
            <person name="Mavromatis K."/>
            <person name="Mikhailova N."/>
            <person name="Pati A."/>
            <person name="Chen A."/>
            <person name="Palaniappan K."/>
            <person name="Land M."/>
            <person name="Hauser L."/>
            <person name="Chang Y.J."/>
            <person name="Jeffries C.D."/>
            <person name="Brambilla E."/>
            <person name="Yasawong M."/>
            <person name="Rohde M."/>
            <person name="Pukall R."/>
            <person name="Spring S."/>
            <person name="Goker M."/>
            <person name="Woyke T."/>
            <person name="Bristow J."/>
            <person name="Eisen J.A."/>
            <person name="Markowitz V."/>
            <person name="Hugenholtz P."/>
            <person name="Kyrpides N.C."/>
            <person name="Klenk H.P."/>
        </authorList>
    </citation>
    <scope>NUCLEOTIDE SEQUENCE [LARGE SCALE GENOMIC DNA]</scope>
    <source>
        <strain evidence="5">ATCC 51220 / DSM 2926 / LMG 16218 / CuHBu1</strain>
        <plasmid evidence="5">pILYOP01</plasmid>
    </source>
</reference>
<dbReference type="GO" id="GO:0016020">
    <property type="term" value="C:membrane"/>
    <property type="evidence" value="ECO:0007669"/>
    <property type="project" value="InterPro"/>
</dbReference>
<dbReference type="SMART" id="SM00471">
    <property type="entry name" value="HDc"/>
    <property type="match status" value="1"/>
</dbReference>
<organism evidence="4 5">
    <name type="scientific">Ilyobacter polytropus (strain ATCC 51220 / DSM 2926 / LMG 16218 / CuHBu1)</name>
    <dbReference type="NCBI Taxonomy" id="572544"/>
    <lineage>
        <taxon>Bacteria</taxon>
        <taxon>Fusobacteriati</taxon>
        <taxon>Fusobacteriota</taxon>
        <taxon>Fusobacteriia</taxon>
        <taxon>Fusobacteriales</taxon>
        <taxon>Fusobacteriaceae</taxon>
        <taxon>Ilyobacter</taxon>
    </lineage>
</organism>
<dbReference type="PANTHER" id="PTHR45228:SF5">
    <property type="entry name" value="CYCLIC DI-GMP PHOSPHODIESTERASE VC_1348-RELATED"/>
    <property type="match status" value="1"/>
</dbReference>
<dbReference type="Gene3D" id="6.10.340.10">
    <property type="match status" value="1"/>
</dbReference>
<evidence type="ECO:0000256" key="1">
    <source>
        <dbReference type="SAM" id="Phobius"/>
    </source>
</evidence>
<dbReference type="InterPro" id="IPR052020">
    <property type="entry name" value="Cyclic_di-GMP/3'3'-cGAMP_PDE"/>
</dbReference>
<dbReference type="CDD" id="cd06225">
    <property type="entry name" value="HAMP"/>
    <property type="match status" value="1"/>
</dbReference>
<dbReference type="Gene3D" id="1.10.3210.10">
    <property type="entry name" value="Hypothetical protein af1432"/>
    <property type="match status" value="1"/>
</dbReference>
<accession>E3HD74</accession>
<dbReference type="PROSITE" id="PS50885">
    <property type="entry name" value="HAMP"/>
    <property type="match status" value="1"/>
</dbReference>
<evidence type="ECO:0000259" key="3">
    <source>
        <dbReference type="PROSITE" id="PS51832"/>
    </source>
</evidence>
<dbReference type="OrthoDB" id="367419at2"/>
<dbReference type="InterPro" id="IPR037522">
    <property type="entry name" value="HD_GYP_dom"/>
</dbReference>
<dbReference type="InterPro" id="IPR003660">
    <property type="entry name" value="HAMP_dom"/>
</dbReference>
<keyword evidence="1" id="KW-0472">Membrane</keyword>
<dbReference type="SUPFAM" id="SSF158472">
    <property type="entry name" value="HAMP domain-like"/>
    <property type="match status" value="1"/>
</dbReference>
<dbReference type="AlphaFoldDB" id="E3HD74"/>
<feature type="transmembrane region" description="Helical" evidence="1">
    <location>
        <begin position="12"/>
        <end position="34"/>
    </location>
</feature>
<dbReference type="Proteomes" id="UP000006875">
    <property type="component" value="Plasmid pILYOP01"/>
</dbReference>
<dbReference type="Pfam" id="PF00672">
    <property type="entry name" value="HAMP"/>
    <property type="match status" value="1"/>
</dbReference>
<dbReference type="PANTHER" id="PTHR45228">
    <property type="entry name" value="CYCLIC DI-GMP PHOSPHODIESTERASE TM_0186-RELATED"/>
    <property type="match status" value="1"/>
</dbReference>
<keyword evidence="4" id="KW-0614">Plasmid</keyword>
<gene>
    <name evidence="4" type="ordered locus">Ilyop_2314</name>
</gene>
<keyword evidence="1" id="KW-0812">Transmembrane</keyword>
<geneLocation type="plasmid" evidence="4 5">
    <name>pILYOP01</name>
</geneLocation>
<keyword evidence="5" id="KW-1185">Reference proteome</keyword>
<feature type="domain" description="HAMP" evidence="2">
    <location>
        <begin position="206"/>
        <end position="253"/>
    </location>
</feature>
<feature type="domain" description="HD-GYP" evidence="3">
    <location>
        <begin position="280"/>
        <end position="494"/>
    </location>
</feature>
<dbReference type="SUPFAM" id="SSF109604">
    <property type="entry name" value="HD-domain/PDEase-like"/>
    <property type="match status" value="1"/>
</dbReference>
<name>E3HD74_ILYPC</name>
<dbReference type="Pfam" id="PF13487">
    <property type="entry name" value="HD_5"/>
    <property type="match status" value="1"/>
</dbReference>
<dbReference type="EMBL" id="CP002282">
    <property type="protein sequence ID" value="ADO84074.1"/>
    <property type="molecule type" value="Genomic_DNA"/>
</dbReference>
<protein>
    <submittedName>
        <fullName evidence="4">Metal dependent phosphohydrolase</fullName>
    </submittedName>
</protein>
<dbReference type="CDD" id="cd00077">
    <property type="entry name" value="HDc"/>
    <property type="match status" value="1"/>
</dbReference>
<dbReference type="HOGENOM" id="CLU_531868_0_0_0"/>
<dbReference type="GO" id="GO:0007165">
    <property type="term" value="P:signal transduction"/>
    <property type="evidence" value="ECO:0007669"/>
    <property type="project" value="InterPro"/>
</dbReference>
<dbReference type="KEGG" id="ipo:Ilyop_2314"/>
<dbReference type="RefSeq" id="WP_013388733.1">
    <property type="nucleotide sequence ID" value="NC_014633.1"/>
</dbReference>